<organism evidence="7 8">
    <name type="scientific">Allorhodopirellula solitaria</name>
    <dbReference type="NCBI Taxonomy" id="2527987"/>
    <lineage>
        <taxon>Bacteria</taxon>
        <taxon>Pseudomonadati</taxon>
        <taxon>Planctomycetota</taxon>
        <taxon>Planctomycetia</taxon>
        <taxon>Pirellulales</taxon>
        <taxon>Pirellulaceae</taxon>
        <taxon>Allorhodopirellula</taxon>
    </lineage>
</organism>
<accession>A0A5C5YKH2</accession>
<dbReference type="Pfam" id="PF03706">
    <property type="entry name" value="LPG_synthase_TM"/>
    <property type="match status" value="1"/>
</dbReference>
<dbReference type="GO" id="GO:0005886">
    <property type="term" value="C:plasma membrane"/>
    <property type="evidence" value="ECO:0007669"/>
    <property type="project" value="UniProtKB-SubCell"/>
</dbReference>
<evidence type="ECO:0000256" key="6">
    <source>
        <dbReference type="SAM" id="Phobius"/>
    </source>
</evidence>
<comment type="caution">
    <text evidence="7">The sequence shown here is derived from an EMBL/GenBank/DDBJ whole genome shotgun (WGS) entry which is preliminary data.</text>
</comment>
<dbReference type="AlphaFoldDB" id="A0A5C5YKH2"/>
<dbReference type="EMBL" id="SJPK01000001">
    <property type="protein sequence ID" value="TWT75278.1"/>
    <property type="molecule type" value="Genomic_DNA"/>
</dbReference>
<dbReference type="OrthoDB" id="279916at2"/>
<evidence type="ECO:0000256" key="2">
    <source>
        <dbReference type="ARBA" id="ARBA00022475"/>
    </source>
</evidence>
<evidence type="ECO:0000313" key="8">
    <source>
        <dbReference type="Proteomes" id="UP000318053"/>
    </source>
</evidence>
<dbReference type="PANTHER" id="PTHR40277:SF1">
    <property type="entry name" value="BLL5419 PROTEIN"/>
    <property type="match status" value="1"/>
</dbReference>
<name>A0A5C5YKH2_9BACT</name>
<dbReference type="PANTHER" id="PTHR40277">
    <property type="entry name" value="BLL5419 PROTEIN"/>
    <property type="match status" value="1"/>
</dbReference>
<keyword evidence="8" id="KW-1185">Reference proteome</keyword>
<evidence type="ECO:0000256" key="3">
    <source>
        <dbReference type="ARBA" id="ARBA00022692"/>
    </source>
</evidence>
<feature type="transmembrane region" description="Helical" evidence="6">
    <location>
        <begin position="124"/>
        <end position="148"/>
    </location>
</feature>
<evidence type="ECO:0008006" key="9">
    <source>
        <dbReference type="Google" id="ProtNLM"/>
    </source>
</evidence>
<feature type="transmembrane region" description="Helical" evidence="6">
    <location>
        <begin position="221"/>
        <end position="244"/>
    </location>
</feature>
<proteinExistence type="predicted"/>
<dbReference type="Proteomes" id="UP000318053">
    <property type="component" value="Unassembled WGS sequence"/>
</dbReference>
<feature type="transmembrane region" description="Helical" evidence="6">
    <location>
        <begin position="46"/>
        <end position="67"/>
    </location>
</feature>
<evidence type="ECO:0000256" key="4">
    <source>
        <dbReference type="ARBA" id="ARBA00022989"/>
    </source>
</evidence>
<feature type="transmembrane region" description="Helical" evidence="6">
    <location>
        <begin position="187"/>
        <end position="209"/>
    </location>
</feature>
<comment type="subcellular location">
    <subcellularLocation>
        <location evidence="1">Cell membrane</location>
        <topology evidence="1">Multi-pass membrane protein</topology>
    </subcellularLocation>
</comment>
<gene>
    <name evidence="7" type="ORF">CA85_05680</name>
</gene>
<keyword evidence="5 6" id="KW-0472">Membrane</keyword>
<feature type="transmembrane region" description="Helical" evidence="6">
    <location>
        <begin position="88"/>
        <end position="104"/>
    </location>
</feature>
<dbReference type="RefSeq" id="WP_146389729.1">
    <property type="nucleotide sequence ID" value="NZ_SJPK01000001.1"/>
</dbReference>
<keyword evidence="2" id="KW-1003">Cell membrane</keyword>
<keyword evidence="4 6" id="KW-1133">Transmembrane helix</keyword>
<evidence type="ECO:0000313" key="7">
    <source>
        <dbReference type="EMBL" id="TWT75278.1"/>
    </source>
</evidence>
<sequence length="315" mass="34219">MWRFKHLRTAVRTILGPGRYFVACALLVWLVRSVTPEQWMLFRDRFSIGLFIAPALLMGTALTINIVRWKGLLKNAGVLIGFRSAMRFGCLGYASAFFSIGTLGGDVLKATFLAKTLRGQAKPIFIATAMDRLVGLYSLCVLVGIWFASKEVFFSGRLHSELLVFGWLAIVGVVIGSPIIFLCRVRALALSLLSQSLIVASVYWIAIGVHRTEALPSILDHFILVPIALLVAAVPISPGGIGVFEVTLDWMYALVVTATTTLAPSGILVGLAFSFVKLLLAAIAIALYFVLDSSSAFDSGTSRTNSACENQYFET</sequence>
<keyword evidence="3 6" id="KW-0812">Transmembrane</keyword>
<reference evidence="7 8" key="1">
    <citation type="submission" date="2019-02" db="EMBL/GenBank/DDBJ databases">
        <title>Deep-cultivation of Planctomycetes and their phenomic and genomic characterization uncovers novel biology.</title>
        <authorList>
            <person name="Wiegand S."/>
            <person name="Jogler M."/>
            <person name="Boedeker C."/>
            <person name="Pinto D."/>
            <person name="Vollmers J."/>
            <person name="Rivas-Marin E."/>
            <person name="Kohn T."/>
            <person name="Peeters S.H."/>
            <person name="Heuer A."/>
            <person name="Rast P."/>
            <person name="Oberbeckmann S."/>
            <person name="Bunk B."/>
            <person name="Jeske O."/>
            <person name="Meyerdierks A."/>
            <person name="Storesund J.E."/>
            <person name="Kallscheuer N."/>
            <person name="Luecker S."/>
            <person name="Lage O.M."/>
            <person name="Pohl T."/>
            <person name="Merkel B.J."/>
            <person name="Hornburger P."/>
            <person name="Mueller R.-W."/>
            <person name="Bruemmer F."/>
            <person name="Labrenz M."/>
            <person name="Spormann A.M."/>
            <person name="Op Den Camp H."/>
            <person name="Overmann J."/>
            <person name="Amann R."/>
            <person name="Jetten M.S.M."/>
            <person name="Mascher T."/>
            <person name="Medema M.H."/>
            <person name="Devos D.P."/>
            <person name="Kaster A.-K."/>
            <person name="Ovreas L."/>
            <person name="Rohde M."/>
            <person name="Galperin M.Y."/>
            <person name="Jogler C."/>
        </authorList>
    </citation>
    <scope>NUCLEOTIDE SEQUENCE [LARGE SCALE GENOMIC DNA]</scope>
    <source>
        <strain evidence="7 8">CA85</strain>
    </source>
</reference>
<dbReference type="InterPro" id="IPR022791">
    <property type="entry name" value="L-PG_synthase/AglD"/>
</dbReference>
<protein>
    <recommendedName>
        <fullName evidence="9">Lysylphosphatidylglycerol synthase TM region</fullName>
    </recommendedName>
</protein>
<evidence type="ECO:0000256" key="5">
    <source>
        <dbReference type="ARBA" id="ARBA00023136"/>
    </source>
</evidence>
<evidence type="ECO:0000256" key="1">
    <source>
        <dbReference type="ARBA" id="ARBA00004651"/>
    </source>
</evidence>
<feature type="transmembrane region" description="Helical" evidence="6">
    <location>
        <begin position="160"/>
        <end position="181"/>
    </location>
</feature>